<dbReference type="CDD" id="cd13156">
    <property type="entry name" value="KOW_RPL6"/>
    <property type="match status" value="1"/>
</dbReference>
<feature type="region of interest" description="Disordered" evidence="7">
    <location>
        <begin position="37"/>
        <end position="57"/>
    </location>
</feature>
<dbReference type="Pfam" id="PF01159">
    <property type="entry name" value="Ribosomal_L6e"/>
    <property type="match status" value="1"/>
</dbReference>
<dbReference type="FunFam" id="2.30.30.30:FF:000014">
    <property type="entry name" value="60S ribosomal protein L6"/>
    <property type="match status" value="1"/>
</dbReference>
<evidence type="ECO:0000256" key="4">
    <source>
        <dbReference type="ARBA" id="ARBA00022640"/>
    </source>
</evidence>
<organism evidence="8">
    <name type="scientific">Heterosigma akashiwo</name>
    <name type="common">Chromophytic alga</name>
    <name type="synonym">Heterosigma carterae</name>
    <dbReference type="NCBI Taxonomy" id="2829"/>
    <lineage>
        <taxon>Eukaryota</taxon>
        <taxon>Sar</taxon>
        <taxon>Stramenopiles</taxon>
        <taxon>Ochrophyta</taxon>
        <taxon>Raphidophyceae</taxon>
        <taxon>Chattonellales</taxon>
        <taxon>Chattonellaceae</taxon>
        <taxon>Heterosigma</taxon>
    </lineage>
</organism>
<keyword evidence="4" id="KW-0934">Plastid</keyword>
<dbReference type="InterPro" id="IPR000915">
    <property type="entry name" value="60S_ribosomal_eL6"/>
</dbReference>
<evidence type="ECO:0000256" key="5">
    <source>
        <dbReference type="ARBA" id="ARBA00022980"/>
    </source>
</evidence>
<evidence type="ECO:0000313" key="8">
    <source>
        <dbReference type="EMBL" id="CAE0655504.1"/>
    </source>
</evidence>
<comment type="similarity">
    <text evidence="2">Belongs to the eukaryotic ribosomal protein eL6 family.</text>
</comment>
<keyword evidence="3" id="KW-0150">Chloroplast</keyword>
<evidence type="ECO:0000256" key="7">
    <source>
        <dbReference type="SAM" id="MobiDB-lite"/>
    </source>
</evidence>
<dbReference type="GO" id="GO:0003735">
    <property type="term" value="F:structural constituent of ribosome"/>
    <property type="evidence" value="ECO:0007669"/>
    <property type="project" value="InterPro"/>
</dbReference>
<dbReference type="EMBL" id="HBIU01062504">
    <property type="protein sequence ID" value="CAE0655504.1"/>
    <property type="molecule type" value="Transcribed_RNA"/>
</dbReference>
<sequence>MAKKQSKGGAKGPARAANVLLAKGIYAVSASTNARRKGQFKVATKGGPKKAAAPEAAGKAPRYYPADDVKTPLKRNFKPKSAKLRTAIVPGTVLILLSGRFRGKRVVFLKQLESGTLLVTGPYKVNGVPLRRVNQAYVIATSVTVDVSGVDVSGIEDAFFAKEAVEKAADEDKFFNPENQKVSPPSHTYR</sequence>
<dbReference type="PANTHER" id="PTHR10715:SF0">
    <property type="entry name" value="LARGE RIBOSOMAL SUBUNIT PROTEIN EL6"/>
    <property type="match status" value="1"/>
</dbReference>
<keyword evidence="6" id="KW-0687">Ribonucleoprotein</keyword>
<evidence type="ECO:0000256" key="2">
    <source>
        <dbReference type="ARBA" id="ARBA00010592"/>
    </source>
</evidence>
<dbReference type="InterPro" id="IPR014722">
    <property type="entry name" value="Rib_uL2_dom2"/>
</dbReference>
<reference evidence="8" key="1">
    <citation type="submission" date="2021-01" db="EMBL/GenBank/DDBJ databases">
        <authorList>
            <person name="Corre E."/>
            <person name="Pelletier E."/>
            <person name="Niang G."/>
            <person name="Scheremetjew M."/>
            <person name="Finn R."/>
            <person name="Kale V."/>
            <person name="Holt S."/>
            <person name="Cochrane G."/>
            <person name="Meng A."/>
            <person name="Brown T."/>
            <person name="Cohen L."/>
        </authorList>
    </citation>
    <scope>NUCLEOTIDE SEQUENCE</scope>
    <source>
        <strain evidence="8">CCMP3107</strain>
    </source>
</reference>
<feature type="region of interest" description="Disordered" evidence="7">
    <location>
        <begin position="171"/>
        <end position="190"/>
    </location>
</feature>
<keyword evidence="5" id="KW-0689">Ribosomal protein</keyword>
<gene>
    <name evidence="8" type="ORF">HAKA00212_LOCUS26894</name>
</gene>
<dbReference type="GO" id="GO:0003723">
    <property type="term" value="F:RNA binding"/>
    <property type="evidence" value="ECO:0007669"/>
    <property type="project" value="TreeGrafter"/>
</dbReference>
<dbReference type="SUPFAM" id="SSF50104">
    <property type="entry name" value="Translation proteins SH3-like domain"/>
    <property type="match status" value="1"/>
</dbReference>
<dbReference type="GO" id="GO:0009507">
    <property type="term" value="C:chloroplast"/>
    <property type="evidence" value="ECO:0007669"/>
    <property type="project" value="UniProtKB-SubCell"/>
</dbReference>
<dbReference type="InterPro" id="IPR008991">
    <property type="entry name" value="Translation_prot_SH3-like_sf"/>
</dbReference>
<comment type="subcellular location">
    <subcellularLocation>
        <location evidence="1">Plastid</location>
        <location evidence="1">Chloroplast</location>
    </subcellularLocation>
</comment>
<evidence type="ECO:0000256" key="6">
    <source>
        <dbReference type="ARBA" id="ARBA00023274"/>
    </source>
</evidence>
<evidence type="ECO:0000256" key="1">
    <source>
        <dbReference type="ARBA" id="ARBA00004229"/>
    </source>
</evidence>
<dbReference type="GO" id="GO:0022625">
    <property type="term" value="C:cytosolic large ribosomal subunit"/>
    <property type="evidence" value="ECO:0007669"/>
    <property type="project" value="TreeGrafter"/>
</dbReference>
<dbReference type="GO" id="GO:0002181">
    <property type="term" value="P:cytoplasmic translation"/>
    <property type="evidence" value="ECO:0007669"/>
    <property type="project" value="TreeGrafter"/>
</dbReference>
<evidence type="ECO:0008006" key="9">
    <source>
        <dbReference type="Google" id="ProtNLM"/>
    </source>
</evidence>
<proteinExistence type="inferred from homology"/>
<dbReference type="PANTHER" id="PTHR10715">
    <property type="entry name" value="60S RIBOSOMAL PROTEIN L6"/>
    <property type="match status" value="1"/>
</dbReference>
<dbReference type="Gene3D" id="2.30.30.30">
    <property type="match status" value="1"/>
</dbReference>
<feature type="compositionally biased region" description="Low complexity" evidence="7">
    <location>
        <begin position="41"/>
        <end position="57"/>
    </location>
</feature>
<accession>A0A6V1XE71</accession>
<dbReference type="GO" id="GO:0000027">
    <property type="term" value="P:ribosomal large subunit assembly"/>
    <property type="evidence" value="ECO:0007669"/>
    <property type="project" value="TreeGrafter"/>
</dbReference>
<name>A0A6V1XE71_HETAK</name>
<dbReference type="InterPro" id="IPR041997">
    <property type="entry name" value="Ribosomal_eL6_KOW"/>
</dbReference>
<protein>
    <recommendedName>
        <fullName evidence="9">60S ribosomal protein L6</fullName>
    </recommendedName>
</protein>
<feature type="compositionally biased region" description="Polar residues" evidence="7">
    <location>
        <begin position="177"/>
        <end position="190"/>
    </location>
</feature>
<dbReference type="AlphaFoldDB" id="A0A6V1XE71"/>
<evidence type="ECO:0000256" key="3">
    <source>
        <dbReference type="ARBA" id="ARBA00022528"/>
    </source>
</evidence>